<evidence type="ECO:0000256" key="2">
    <source>
        <dbReference type="HAMAP-Rule" id="MF_00758"/>
    </source>
</evidence>
<dbReference type="InterPro" id="IPR003774">
    <property type="entry name" value="AlgH-like"/>
</dbReference>
<feature type="region of interest" description="Disordered" evidence="3">
    <location>
        <begin position="1"/>
        <end position="21"/>
    </location>
</feature>
<dbReference type="PANTHER" id="PTHR30327">
    <property type="entry name" value="UNCHARACTERIZED PROTEIN YQGE"/>
    <property type="match status" value="1"/>
</dbReference>
<accession>A0ABZ0PJM5</accession>
<organism evidence="4 5">
    <name type="scientific">Sediminicoccus rosea</name>
    <dbReference type="NCBI Taxonomy" id="1225128"/>
    <lineage>
        <taxon>Bacteria</taxon>
        <taxon>Pseudomonadati</taxon>
        <taxon>Pseudomonadota</taxon>
        <taxon>Alphaproteobacteria</taxon>
        <taxon>Acetobacterales</taxon>
        <taxon>Roseomonadaceae</taxon>
        <taxon>Sediminicoccus</taxon>
    </lineage>
</organism>
<keyword evidence="5" id="KW-1185">Reference proteome</keyword>
<evidence type="ECO:0000313" key="5">
    <source>
        <dbReference type="Proteomes" id="UP001305521"/>
    </source>
</evidence>
<evidence type="ECO:0000313" key="4">
    <source>
        <dbReference type="EMBL" id="WPB85906.1"/>
    </source>
</evidence>
<gene>
    <name evidence="4" type="ORF">R9Z33_03295</name>
</gene>
<evidence type="ECO:0000256" key="1">
    <source>
        <dbReference type="ARBA" id="ARBA00009600"/>
    </source>
</evidence>
<protein>
    <recommendedName>
        <fullName evidence="2">UPF0301 protein R9Z33_03295</fullName>
    </recommendedName>
</protein>
<proteinExistence type="inferred from homology"/>
<evidence type="ECO:0000256" key="3">
    <source>
        <dbReference type="SAM" id="MobiDB-lite"/>
    </source>
</evidence>
<dbReference type="SUPFAM" id="SSF143456">
    <property type="entry name" value="VC0467-like"/>
    <property type="match status" value="1"/>
</dbReference>
<dbReference type="Proteomes" id="UP001305521">
    <property type="component" value="Chromosome"/>
</dbReference>
<dbReference type="HAMAP" id="MF_00758">
    <property type="entry name" value="UPF0301"/>
    <property type="match status" value="1"/>
</dbReference>
<dbReference type="RefSeq" id="WP_318649884.1">
    <property type="nucleotide sequence ID" value="NZ_CP137852.1"/>
</dbReference>
<name>A0ABZ0PJM5_9PROT</name>
<dbReference type="EMBL" id="CP137852">
    <property type="protein sequence ID" value="WPB85906.1"/>
    <property type="molecule type" value="Genomic_DNA"/>
</dbReference>
<sequence length="204" mass="21343">MSPRETTSGRPGGAQGGAPKASPLAGQLLIAMPHMQDPNFAGSLVLLCAHSPDGAMGLILNQPIPKLSFEGLLRQIGVEPLPPARSIRLVNGGPVEEGRGFVLHSADWRAQGSMEVTGEVALTASLDVLQAIASGGGPRQGLLALGYAGWGAGQLEREIARNDWLHVDPDEDLIFAGPDETRWRRALAKLKVDPLLLSGAAGRA</sequence>
<comment type="similarity">
    <text evidence="1 2">Belongs to the UPF0301 (AlgH) family.</text>
</comment>
<reference evidence="4 5" key="1">
    <citation type="submission" date="2023-11" db="EMBL/GenBank/DDBJ databases">
        <title>Arctic aerobic anoxygenic photoheterotroph Sediminicoccus rosea KRV36 adapts its photosynthesis to long days of polar summer.</title>
        <authorList>
            <person name="Tomasch J."/>
            <person name="Kopejtka K."/>
            <person name="Bily T."/>
            <person name="Gardiner A.T."/>
            <person name="Gardian Z."/>
            <person name="Shivaramu S."/>
            <person name="Koblizek M."/>
            <person name="Engelhardt F."/>
            <person name="Kaftan D."/>
        </authorList>
    </citation>
    <scope>NUCLEOTIDE SEQUENCE [LARGE SCALE GENOMIC DNA]</scope>
    <source>
        <strain evidence="4 5">R-30</strain>
    </source>
</reference>
<dbReference type="Gene3D" id="3.40.1740.10">
    <property type="entry name" value="VC0467-like"/>
    <property type="match status" value="1"/>
</dbReference>
<dbReference type="Pfam" id="PF02622">
    <property type="entry name" value="DUF179"/>
    <property type="match status" value="1"/>
</dbReference>
<dbReference type="PANTHER" id="PTHR30327:SF1">
    <property type="entry name" value="UPF0301 PROTEIN YQGE"/>
    <property type="match status" value="1"/>
</dbReference>